<evidence type="ECO:0000256" key="3">
    <source>
        <dbReference type="ARBA" id="ARBA00022741"/>
    </source>
</evidence>
<evidence type="ECO:0000259" key="8">
    <source>
        <dbReference type="PROSITE" id="PS50011"/>
    </source>
</evidence>
<evidence type="ECO:0000313" key="10">
    <source>
        <dbReference type="Proteomes" id="UP001158576"/>
    </source>
</evidence>
<dbReference type="PANTHER" id="PTHR46485">
    <property type="entry name" value="LIM DOMAIN KINASE 1"/>
    <property type="match status" value="1"/>
</dbReference>
<feature type="compositionally biased region" description="Polar residues" evidence="7">
    <location>
        <begin position="51"/>
        <end position="69"/>
    </location>
</feature>
<dbReference type="InterPro" id="IPR017441">
    <property type="entry name" value="Protein_kinase_ATP_BS"/>
</dbReference>
<feature type="region of interest" description="Disordered" evidence="7">
    <location>
        <begin position="1"/>
        <end position="20"/>
    </location>
</feature>
<feature type="compositionally biased region" description="Polar residues" evidence="7">
    <location>
        <begin position="159"/>
        <end position="169"/>
    </location>
</feature>
<keyword evidence="5 6" id="KW-0067">ATP-binding</keyword>
<evidence type="ECO:0000256" key="6">
    <source>
        <dbReference type="PROSITE-ProRule" id="PRU10141"/>
    </source>
</evidence>
<dbReference type="PANTHER" id="PTHR46485:SF4">
    <property type="entry name" value="LIM DOMAIN KINASE 1"/>
    <property type="match status" value="1"/>
</dbReference>
<dbReference type="PROSITE" id="PS00107">
    <property type="entry name" value="PROTEIN_KINASE_ATP"/>
    <property type="match status" value="1"/>
</dbReference>
<keyword evidence="4" id="KW-0418">Kinase</keyword>
<evidence type="ECO:0000256" key="1">
    <source>
        <dbReference type="ARBA" id="ARBA00022527"/>
    </source>
</evidence>
<organism evidence="9 10">
    <name type="scientific">Oikopleura dioica</name>
    <name type="common">Tunicate</name>
    <dbReference type="NCBI Taxonomy" id="34765"/>
    <lineage>
        <taxon>Eukaryota</taxon>
        <taxon>Metazoa</taxon>
        <taxon>Chordata</taxon>
        <taxon>Tunicata</taxon>
        <taxon>Appendicularia</taxon>
        <taxon>Copelata</taxon>
        <taxon>Oikopleuridae</taxon>
        <taxon>Oikopleura</taxon>
    </lineage>
</organism>
<dbReference type="SUPFAM" id="SSF56112">
    <property type="entry name" value="Protein kinase-like (PK-like)"/>
    <property type="match status" value="1"/>
</dbReference>
<feature type="binding site" evidence="6">
    <location>
        <position position="243"/>
    </location>
    <ligand>
        <name>ATP</name>
        <dbReference type="ChEBI" id="CHEBI:30616"/>
    </ligand>
</feature>
<feature type="compositionally biased region" description="Polar residues" evidence="7">
    <location>
        <begin position="118"/>
        <end position="136"/>
    </location>
</feature>
<evidence type="ECO:0000256" key="7">
    <source>
        <dbReference type="SAM" id="MobiDB-lite"/>
    </source>
</evidence>
<dbReference type="Gene3D" id="3.30.200.20">
    <property type="entry name" value="Phosphorylase Kinase, domain 1"/>
    <property type="match status" value="1"/>
</dbReference>
<dbReference type="PROSITE" id="PS50011">
    <property type="entry name" value="PROTEIN_KINASE_DOM"/>
    <property type="match status" value="1"/>
</dbReference>
<dbReference type="Gene3D" id="1.10.510.10">
    <property type="entry name" value="Transferase(Phosphotransferase) domain 1"/>
    <property type="match status" value="1"/>
</dbReference>
<evidence type="ECO:0000256" key="2">
    <source>
        <dbReference type="ARBA" id="ARBA00022679"/>
    </source>
</evidence>
<proteinExistence type="predicted"/>
<sequence length="533" mass="59516">MVNGILARRDSTPSSNDSVFTSTASLGCLNERSVDAARARNLKSELHVSHSRGSSFKSRASRSRQIQNASSNLDSCESSSDEPEPFRSLQQIPQSTEVADLPGFQPDLSDKEGVPPSSRFSSPTLKRNRSLTTGSQILRKRLQRSCNLNSNSDTRRSSVELSSQQNHSRAGNRGDGYSCYSCHAGDLSRSESMRIAATTKSGYPLCRVFREAELEKGETLGTGFFATAVKVTHRDTNEVMVVKQLHSDSTIDQEAYANFLKEVKVLRSVQHHNVLRFIGVLYRDGELNLVTEYIECGTLKKLINKVTPEEFTWPKRIGIARDISAGLAYLHKRNITHRDLNSNNCLLKKNGSVVVADFGLAHWTKSRPSSSMKRQLRSCVGSPFWMAPEMLNGRDYDNKIDIFSLGIILCEIIGRVDPDPDFFPRTSSFGVDIAQFYTKFALKEMCPNYFFAIAGSCCEEVPSKRPTSQELHSWHELLIRRDSLPKLPLPPSVIAVRDRIFAKYNLTELPIKEELSTSGFESSSAAEDVFFSS</sequence>
<evidence type="ECO:0000256" key="4">
    <source>
        <dbReference type="ARBA" id="ARBA00022777"/>
    </source>
</evidence>
<accession>A0ABN7SEW6</accession>
<feature type="region of interest" description="Disordered" evidence="7">
    <location>
        <begin position="45"/>
        <end position="175"/>
    </location>
</feature>
<dbReference type="Proteomes" id="UP001158576">
    <property type="component" value="Chromosome XSR"/>
</dbReference>
<dbReference type="InterPro" id="IPR000719">
    <property type="entry name" value="Prot_kinase_dom"/>
</dbReference>
<dbReference type="EMBL" id="OU015569">
    <property type="protein sequence ID" value="CAG5094169.1"/>
    <property type="molecule type" value="Genomic_DNA"/>
</dbReference>
<protein>
    <submittedName>
        <fullName evidence="9">Oidioi.mRNA.OKI2018_I69.XSR.g13309.t1.cds</fullName>
    </submittedName>
</protein>
<dbReference type="InterPro" id="IPR050940">
    <property type="entry name" value="Actin_reg-Ser/Thr_kinase"/>
</dbReference>
<dbReference type="Pfam" id="PF00069">
    <property type="entry name" value="Pkinase"/>
    <property type="match status" value="1"/>
</dbReference>
<keyword evidence="3 6" id="KW-0547">Nucleotide-binding</keyword>
<name>A0ABN7SEW6_OIKDI</name>
<gene>
    <name evidence="9" type="ORF">OKIOD_LOCUS4867</name>
</gene>
<keyword evidence="1" id="KW-0723">Serine/threonine-protein kinase</keyword>
<evidence type="ECO:0000313" key="9">
    <source>
        <dbReference type="EMBL" id="CAG5094169.1"/>
    </source>
</evidence>
<feature type="domain" description="Protein kinase" evidence="8">
    <location>
        <begin position="214"/>
        <end position="478"/>
    </location>
</feature>
<evidence type="ECO:0000256" key="5">
    <source>
        <dbReference type="ARBA" id="ARBA00022840"/>
    </source>
</evidence>
<dbReference type="InterPro" id="IPR011009">
    <property type="entry name" value="Kinase-like_dom_sf"/>
</dbReference>
<feature type="compositionally biased region" description="Polar residues" evidence="7">
    <location>
        <begin position="88"/>
        <end position="97"/>
    </location>
</feature>
<reference evidence="9 10" key="1">
    <citation type="submission" date="2021-04" db="EMBL/GenBank/DDBJ databases">
        <authorList>
            <person name="Bliznina A."/>
        </authorList>
    </citation>
    <scope>NUCLEOTIDE SEQUENCE [LARGE SCALE GENOMIC DNA]</scope>
</reference>
<keyword evidence="10" id="KW-1185">Reference proteome</keyword>
<keyword evidence="2" id="KW-0808">Transferase</keyword>